<organism evidence="1 2">
    <name type="scientific">Phyllosticta capitalensis</name>
    <dbReference type="NCBI Taxonomy" id="121624"/>
    <lineage>
        <taxon>Eukaryota</taxon>
        <taxon>Fungi</taxon>
        <taxon>Dikarya</taxon>
        <taxon>Ascomycota</taxon>
        <taxon>Pezizomycotina</taxon>
        <taxon>Dothideomycetes</taxon>
        <taxon>Dothideomycetes incertae sedis</taxon>
        <taxon>Botryosphaeriales</taxon>
        <taxon>Phyllostictaceae</taxon>
        <taxon>Phyllosticta</taxon>
    </lineage>
</organism>
<evidence type="ECO:0000313" key="2">
    <source>
        <dbReference type="Proteomes" id="UP001492380"/>
    </source>
</evidence>
<protein>
    <recommendedName>
        <fullName evidence="3">Secreted protein</fullName>
    </recommendedName>
</protein>
<dbReference type="Proteomes" id="UP001492380">
    <property type="component" value="Unassembled WGS sequence"/>
</dbReference>
<dbReference type="EMBL" id="JBBWRZ010000005">
    <property type="protein sequence ID" value="KAK8235680.1"/>
    <property type="molecule type" value="Genomic_DNA"/>
</dbReference>
<accession>A0ABR1YQF9</accession>
<keyword evidence="2" id="KW-1185">Reference proteome</keyword>
<comment type="caution">
    <text evidence="1">The sequence shown here is derived from an EMBL/GenBank/DDBJ whole genome shotgun (WGS) entry which is preliminary data.</text>
</comment>
<name>A0ABR1YQF9_9PEZI</name>
<evidence type="ECO:0008006" key="3">
    <source>
        <dbReference type="Google" id="ProtNLM"/>
    </source>
</evidence>
<sequence length="72" mass="8745">MRRARSCWLMVLFWDRSGLDDVRTVDGWTEVHILSPGYFRDFRRGRHSALCEEFLFSQRNQLHVESSRFHIM</sequence>
<reference evidence="1 2" key="1">
    <citation type="submission" date="2024-04" db="EMBL/GenBank/DDBJ databases">
        <title>Phyllosticta paracitricarpa is synonymous to the EU quarantine fungus P. citricarpa based on phylogenomic analyses.</title>
        <authorList>
            <consortium name="Lawrence Berkeley National Laboratory"/>
            <person name="Van Ingen-Buijs V.A."/>
            <person name="Van Westerhoven A.C."/>
            <person name="Haridas S."/>
            <person name="Skiadas P."/>
            <person name="Martin F."/>
            <person name="Groenewald J.Z."/>
            <person name="Crous P.W."/>
            <person name="Seidl M.F."/>
        </authorList>
    </citation>
    <scope>NUCLEOTIDE SEQUENCE [LARGE SCALE GENOMIC DNA]</scope>
    <source>
        <strain evidence="1 2">CBS 123374</strain>
    </source>
</reference>
<evidence type="ECO:0000313" key="1">
    <source>
        <dbReference type="EMBL" id="KAK8235680.1"/>
    </source>
</evidence>
<gene>
    <name evidence="1" type="ORF">HDK90DRAFT_253323</name>
</gene>
<proteinExistence type="predicted"/>